<comment type="caution">
    <text evidence="1">The sequence shown here is derived from an EMBL/GenBank/DDBJ whole genome shotgun (WGS) entry which is preliminary data.</text>
</comment>
<name>A0A8X6WIP0_TRICX</name>
<evidence type="ECO:0000313" key="1">
    <source>
        <dbReference type="EMBL" id="GFY34556.1"/>
    </source>
</evidence>
<organism evidence="1 2">
    <name type="scientific">Trichonephila clavipes</name>
    <name type="common">Golden silk orbweaver</name>
    <name type="synonym">Nephila clavipes</name>
    <dbReference type="NCBI Taxonomy" id="2585209"/>
    <lineage>
        <taxon>Eukaryota</taxon>
        <taxon>Metazoa</taxon>
        <taxon>Ecdysozoa</taxon>
        <taxon>Arthropoda</taxon>
        <taxon>Chelicerata</taxon>
        <taxon>Arachnida</taxon>
        <taxon>Araneae</taxon>
        <taxon>Araneomorphae</taxon>
        <taxon>Entelegynae</taxon>
        <taxon>Araneoidea</taxon>
        <taxon>Nephilidae</taxon>
        <taxon>Trichonephila</taxon>
    </lineage>
</organism>
<keyword evidence="2" id="KW-1185">Reference proteome</keyword>
<evidence type="ECO:0000313" key="2">
    <source>
        <dbReference type="Proteomes" id="UP000887159"/>
    </source>
</evidence>
<gene>
    <name evidence="1" type="primary">NCL1_25221</name>
    <name evidence="1" type="ORF">TNCV_3095381</name>
</gene>
<proteinExistence type="predicted"/>
<sequence length="102" mass="11553">MLGLTRQGCHKTVSSLLVPFLGLPDPQICLQSYLGSFETSRWASHEFERSRGKVTANMERNVSRHHTELVWPKCRIVSHRAFALEGVQQGIKSSVFLPFSLK</sequence>
<reference evidence="1" key="1">
    <citation type="submission" date="2020-08" db="EMBL/GenBank/DDBJ databases">
        <title>Multicomponent nature underlies the extraordinary mechanical properties of spider dragline silk.</title>
        <authorList>
            <person name="Kono N."/>
            <person name="Nakamura H."/>
            <person name="Mori M."/>
            <person name="Yoshida Y."/>
            <person name="Ohtoshi R."/>
            <person name="Malay A.D."/>
            <person name="Moran D.A.P."/>
            <person name="Tomita M."/>
            <person name="Numata K."/>
            <person name="Arakawa K."/>
        </authorList>
    </citation>
    <scope>NUCLEOTIDE SEQUENCE</scope>
</reference>
<accession>A0A8X6WIP0</accession>
<dbReference type="EMBL" id="BMAU01021425">
    <property type="protein sequence ID" value="GFY34556.1"/>
    <property type="molecule type" value="Genomic_DNA"/>
</dbReference>
<dbReference type="AlphaFoldDB" id="A0A8X6WIP0"/>
<dbReference type="Proteomes" id="UP000887159">
    <property type="component" value="Unassembled WGS sequence"/>
</dbReference>
<protein>
    <submittedName>
        <fullName evidence="1">Uncharacterized protein</fullName>
    </submittedName>
</protein>